<dbReference type="GO" id="GO:0046677">
    <property type="term" value="P:response to antibiotic"/>
    <property type="evidence" value="ECO:0007669"/>
    <property type="project" value="InterPro"/>
</dbReference>
<dbReference type="Pfam" id="PF13354">
    <property type="entry name" value="Beta-lactamase2"/>
    <property type="match status" value="1"/>
</dbReference>
<keyword evidence="2" id="KW-0378">Hydrolase</keyword>
<evidence type="ECO:0000313" key="2">
    <source>
        <dbReference type="EMBL" id="BBZ29391.1"/>
    </source>
</evidence>
<dbReference type="AlphaFoldDB" id="A0A7I7XJM1"/>
<dbReference type="KEGG" id="mmag:MMAD_36860"/>
<dbReference type="InterPro" id="IPR000871">
    <property type="entry name" value="Beta-lactam_class-A"/>
</dbReference>
<dbReference type="RefSeq" id="WP_163739894.1">
    <property type="nucleotide sequence ID" value="NZ_AP022610.1"/>
</dbReference>
<accession>A0A7I7XJM1</accession>
<reference evidence="2 3" key="1">
    <citation type="journal article" date="2019" name="Emerg. Microbes Infect.">
        <title>Comprehensive subspecies identification of 175 nontuberculous mycobacteria species based on 7547 genomic profiles.</title>
        <authorList>
            <person name="Matsumoto Y."/>
            <person name="Kinjo T."/>
            <person name="Motooka D."/>
            <person name="Nabeya D."/>
            <person name="Jung N."/>
            <person name="Uechi K."/>
            <person name="Horii T."/>
            <person name="Iida T."/>
            <person name="Fujita J."/>
            <person name="Nakamura S."/>
        </authorList>
    </citation>
    <scope>NUCLEOTIDE SEQUENCE [LARGE SCALE GENOMIC DNA]</scope>
    <source>
        <strain evidence="2 3">JCM 13574</strain>
    </source>
</reference>
<dbReference type="Proteomes" id="UP000466517">
    <property type="component" value="Chromosome"/>
</dbReference>
<evidence type="ECO:0000259" key="1">
    <source>
        <dbReference type="Pfam" id="PF13354"/>
    </source>
</evidence>
<organism evidence="2 3">
    <name type="scientific">Mycolicibacterium madagascariense</name>
    <dbReference type="NCBI Taxonomy" id="212765"/>
    <lineage>
        <taxon>Bacteria</taxon>
        <taxon>Bacillati</taxon>
        <taxon>Actinomycetota</taxon>
        <taxon>Actinomycetes</taxon>
        <taxon>Mycobacteriales</taxon>
        <taxon>Mycobacteriaceae</taxon>
        <taxon>Mycolicibacterium</taxon>
    </lineage>
</organism>
<dbReference type="GO" id="GO:0030655">
    <property type="term" value="P:beta-lactam antibiotic catabolic process"/>
    <property type="evidence" value="ECO:0007669"/>
    <property type="project" value="InterPro"/>
</dbReference>
<dbReference type="InterPro" id="IPR045155">
    <property type="entry name" value="Beta-lactam_cat"/>
</dbReference>
<keyword evidence="3" id="KW-1185">Reference proteome</keyword>
<name>A0A7I7XJM1_9MYCO</name>
<gene>
    <name evidence="2" type="ORF">MMAD_36860</name>
</gene>
<dbReference type="SUPFAM" id="SSF56601">
    <property type="entry name" value="beta-lactamase/transpeptidase-like"/>
    <property type="match status" value="1"/>
</dbReference>
<sequence length="298" mass="31113">MTDVGDRIAAVFADAGATGWLHAVAVDGSSTGEVNVDGDRPVALASVYKLPLLVAMMRMVDGGRLDLTERVTLRPTDRTAGPSGISALLDDVTMSWRDLAAMMMSVSDNAAADAILQRVGVDEVADALSALGLTRSRILGGTADAYRLLHVDTGTTNLAAALDALADADRPPDPRAYDPLQSSSATAREMTTLLRTIWTDVAASPASCATIRRLMSLQVRSNRIASGFAFAGVSVAGKTGTMGALRHDVGVVRFDGERPYAVAVFTQSARATPIQPRIDAAIGQAARLAVDHLRGIGA</sequence>
<dbReference type="Gene3D" id="3.40.710.10">
    <property type="entry name" value="DD-peptidase/beta-lactamase superfamily"/>
    <property type="match status" value="1"/>
</dbReference>
<dbReference type="EMBL" id="AP022610">
    <property type="protein sequence ID" value="BBZ29391.1"/>
    <property type="molecule type" value="Genomic_DNA"/>
</dbReference>
<dbReference type="InterPro" id="IPR012338">
    <property type="entry name" value="Beta-lactam/transpept-like"/>
</dbReference>
<dbReference type="PANTHER" id="PTHR35333">
    <property type="entry name" value="BETA-LACTAMASE"/>
    <property type="match status" value="1"/>
</dbReference>
<feature type="domain" description="Beta-lactamase class A catalytic" evidence="1">
    <location>
        <begin position="29"/>
        <end position="266"/>
    </location>
</feature>
<protein>
    <submittedName>
        <fullName evidence="2">Serine hydrolase</fullName>
    </submittedName>
</protein>
<dbReference type="PANTHER" id="PTHR35333:SF3">
    <property type="entry name" value="BETA-LACTAMASE-TYPE TRANSPEPTIDASE FOLD CONTAINING PROTEIN"/>
    <property type="match status" value="1"/>
</dbReference>
<dbReference type="GO" id="GO:0008800">
    <property type="term" value="F:beta-lactamase activity"/>
    <property type="evidence" value="ECO:0007669"/>
    <property type="project" value="InterPro"/>
</dbReference>
<proteinExistence type="predicted"/>
<evidence type="ECO:0000313" key="3">
    <source>
        <dbReference type="Proteomes" id="UP000466517"/>
    </source>
</evidence>